<name>A0ABY6HXQ3_9ARCH</name>
<evidence type="ECO:0008006" key="3">
    <source>
        <dbReference type="Google" id="ProtNLM"/>
    </source>
</evidence>
<proteinExistence type="predicted"/>
<dbReference type="Proteomes" id="UP001208689">
    <property type="component" value="Chromosome"/>
</dbReference>
<protein>
    <recommendedName>
        <fullName evidence="3">Carrier domain-containing protein</fullName>
    </recommendedName>
</protein>
<keyword evidence="2" id="KW-1185">Reference proteome</keyword>
<evidence type="ECO:0000313" key="1">
    <source>
        <dbReference type="EMBL" id="UYP48308.1"/>
    </source>
</evidence>
<evidence type="ECO:0000313" key="2">
    <source>
        <dbReference type="Proteomes" id="UP001208689"/>
    </source>
</evidence>
<gene>
    <name evidence="1" type="ORF">NEF87_004593</name>
</gene>
<sequence length="82" mass="9409">MDSIREIIIDLALRNHISLSEEAIIAIENIPELKFKEKNWFDILEAIIIEMKYHLAIVERNIAQAVDIKNVCESIGVGFSKE</sequence>
<accession>A0ABY6HXQ3</accession>
<reference evidence="1" key="1">
    <citation type="submission" date="2022-09" db="EMBL/GenBank/DDBJ databases">
        <title>Actin cytoskeleton and complex cell architecture in an #Asgard archaeon.</title>
        <authorList>
            <person name="Ponce Toledo R.I."/>
            <person name="Schleper C."/>
            <person name="Rodrigues Oliveira T."/>
            <person name="Wollweber F."/>
            <person name="Xu J."/>
            <person name="Rittmann S."/>
            <person name="Klingl A."/>
            <person name="Pilhofer M."/>
        </authorList>
    </citation>
    <scope>NUCLEOTIDE SEQUENCE</scope>
    <source>
        <strain evidence="1">B-35</strain>
    </source>
</reference>
<organism evidence="1 2">
    <name type="scientific">Candidatus Lokiarchaeum ossiferum</name>
    <dbReference type="NCBI Taxonomy" id="2951803"/>
    <lineage>
        <taxon>Archaea</taxon>
        <taxon>Promethearchaeati</taxon>
        <taxon>Promethearchaeota</taxon>
        <taxon>Promethearchaeia</taxon>
        <taxon>Promethearchaeales</taxon>
        <taxon>Promethearchaeaceae</taxon>
        <taxon>Candidatus Lokiarchaeum</taxon>
    </lineage>
</organism>
<dbReference type="EMBL" id="CP104013">
    <property type="protein sequence ID" value="UYP48308.1"/>
    <property type="molecule type" value="Genomic_DNA"/>
</dbReference>